<gene>
    <name evidence="2" type="ORF">ACFFPI_08865</name>
</gene>
<evidence type="ECO:0000313" key="3">
    <source>
        <dbReference type="Proteomes" id="UP001589536"/>
    </source>
</evidence>
<dbReference type="Proteomes" id="UP001589536">
    <property type="component" value="Unassembled WGS sequence"/>
</dbReference>
<comment type="caution">
    <text evidence="2">The sequence shown here is derived from an EMBL/GenBank/DDBJ whole genome shotgun (WGS) entry which is preliminary data.</text>
</comment>
<accession>A0ABV5UPP5</accession>
<reference evidence="2 3" key="1">
    <citation type="submission" date="2024-09" db="EMBL/GenBank/DDBJ databases">
        <authorList>
            <person name="Sun Q."/>
            <person name="Mori K."/>
        </authorList>
    </citation>
    <scope>NUCLEOTIDE SEQUENCE [LARGE SCALE GENOMIC DNA]</scope>
    <source>
        <strain evidence="2 3">JCM 13519</strain>
    </source>
</reference>
<proteinExistence type="predicted"/>
<organism evidence="2 3">
    <name type="scientific">Arthrobacter methylotrophus</name>
    <dbReference type="NCBI Taxonomy" id="121291"/>
    <lineage>
        <taxon>Bacteria</taxon>
        <taxon>Bacillati</taxon>
        <taxon>Actinomycetota</taxon>
        <taxon>Actinomycetes</taxon>
        <taxon>Micrococcales</taxon>
        <taxon>Micrococcaceae</taxon>
        <taxon>Arthrobacter</taxon>
    </lineage>
</organism>
<evidence type="ECO:0000313" key="2">
    <source>
        <dbReference type="EMBL" id="MFB9714230.1"/>
    </source>
</evidence>
<name>A0ABV5UPP5_9MICC</name>
<sequence>MVEVQTLGAEQKDPRSARSPNDWTGMEQLPTGSRVRLGQGTRPKAWWTVRAVDDRFTVLTRPASKKDRGSEFTIIDNVRGLSGPCDLIGQGWDVDAEHGCEKLLRALNFHLEVVARLAAGEGSVRMTETSTEVSYRNNVPIEFLQVGS</sequence>
<dbReference type="RefSeq" id="WP_345043994.1">
    <property type="nucleotide sequence ID" value="NZ_BAABED010000001.1"/>
</dbReference>
<keyword evidence="3" id="KW-1185">Reference proteome</keyword>
<evidence type="ECO:0000256" key="1">
    <source>
        <dbReference type="SAM" id="MobiDB-lite"/>
    </source>
</evidence>
<protein>
    <submittedName>
        <fullName evidence="2">Uncharacterized protein</fullName>
    </submittedName>
</protein>
<dbReference type="EMBL" id="JBHMBH010000019">
    <property type="protein sequence ID" value="MFB9714230.1"/>
    <property type="molecule type" value="Genomic_DNA"/>
</dbReference>
<feature type="region of interest" description="Disordered" evidence="1">
    <location>
        <begin position="1"/>
        <end position="37"/>
    </location>
</feature>